<organism evidence="1 2">
    <name type="scientific">Tsukamurella conjunctivitidis</name>
    <dbReference type="NCBI Taxonomy" id="2592068"/>
    <lineage>
        <taxon>Bacteria</taxon>
        <taxon>Bacillati</taxon>
        <taxon>Actinomycetota</taxon>
        <taxon>Actinomycetes</taxon>
        <taxon>Mycobacteriales</taxon>
        <taxon>Tsukamurellaceae</taxon>
        <taxon>Tsukamurella</taxon>
    </lineage>
</organism>
<dbReference type="Proteomes" id="UP000319375">
    <property type="component" value="Unassembled WGS sequence"/>
</dbReference>
<comment type="caution">
    <text evidence="1">The sequence shown here is derived from an EMBL/GenBank/DDBJ whole genome shotgun (WGS) entry which is preliminary data.</text>
</comment>
<evidence type="ECO:0000313" key="1">
    <source>
        <dbReference type="EMBL" id="TWS30227.1"/>
    </source>
</evidence>
<dbReference type="AlphaFoldDB" id="A0A5C5S478"/>
<name>A0A5C5S478_9ACTN</name>
<accession>A0A5C5S478</accession>
<protein>
    <submittedName>
        <fullName evidence="1">Uncharacterized protein</fullName>
    </submittedName>
</protein>
<keyword evidence="2" id="KW-1185">Reference proteome</keyword>
<dbReference type="RefSeq" id="WP_146486253.1">
    <property type="nucleotide sequence ID" value="NZ_VIGX01000002.1"/>
</dbReference>
<dbReference type="OrthoDB" id="9981227at2"/>
<dbReference type="EMBL" id="VIGX01000002">
    <property type="protein sequence ID" value="TWS30227.1"/>
    <property type="molecule type" value="Genomic_DNA"/>
</dbReference>
<evidence type="ECO:0000313" key="2">
    <source>
        <dbReference type="Proteomes" id="UP000319375"/>
    </source>
</evidence>
<proteinExistence type="predicted"/>
<gene>
    <name evidence="1" type="ORF">FK530_06885</name>
</gene>
<sequence length="75" mass="7736">MAALGTIPANFTVTVALNGETVATIETTSELPITIAGTVGPGDIPQIKMELDEDRVRDGLAEVLRAAADQIVDAS</sequence>
<reference evidence="1 2" key="1">
    <citation type="submission" date="2019-06" db="EMBL/GenBank/DDBJ databases">
        <title>Tsukamurella conjunctivitidis sp. nov., Tsukamurella assacharolytica sp. nov. and Tsukamurella sputae sp. nov. isolated from patients with conjunctivitis, bacteraemia (lymphoma) and respiratory infection (sputum) in Hong Kong.</title>
        <authorList>
            <person name="Teng J.L.L."/>
            <person name="Lee H.H."/>
            <person name="Fong J.Y.H."/>
            <person name="Fok K.M.N."/>
            <person name="Lau S.K.P."/>
            <person name="Woo P.C.Y."/>
        </authorList>
    </citation>
    <scope>NUCLEOTIDE SEQUENCE [LARGE SCALE GENOMIC DNA]</scope>
    <source>
        <strain evidence="1 2">HKU72</strain>
    </source>
</reference>